<dbReference type="HOGENOM" id="CLU_1149775_0_0_2"/>
<sequence>MNFCPNCGAQVPSNAAKFCSGCGSSISGPQIVQQQTVKPTESQVASPKLIGIIKELENDEKVVTQSITQTEVIFVKEAFIKKVLGQERKEVPISISGSMFYLTNQRLIFLKLFELSASELGQDSNLLAGAGGTFYELPLTSITGVEMRQVKLNKNDEARFVNIFGGDVSKLRRPALEIIYDEKAAKGRAKDYMESMMQRGIISKLWGKVEMVYDKIFVLGEQAVVLQPTLSEYVKVKNNMR</sequence>
<proteinExistence type="predicted"/>
<keyword evidence="2" id="KW-1185">Reference proteome</keyword>
<dbReference type="RefSeq" id="WP_148700397.1">
    <property type="nucleotide sequence ID" value="NZ_CP007174.1"/>
</dbReference>
<protein>
    <submittedName>
        <fullName evidence="1">Zinc-ribbon domain</fullName>
    </submittedName>
</protein>
<evidence type="ECO:0000313" key="2">
    <source>
        <dbReference type="Proteomes" id="UP000028194"/>
    </source>
</evidence>
<reference evidence="1 2" key="1">
    <citation type="journal article" date="2014" name="PLoS ONE">
        <title>Genome Sequence of Candidatus Nitrososphaera evergladensis from Group I.1b Enriched from Everglades Soil Reveals Novel Genomic Features of the Ammonia-Oxidizing Archaea.</title>
        <authorList>
            <person name="Zhalnina K.V."/>
            <person name="Dias R."/>
            <person name="Leonard M.T."/>
            <person name="Dorr de Quadros P."/>
            <person name="Camargo F.A."/>
            <person name="Drew J.C."/>
            <person name="Farmerie W.G."/>
            <person name="Daroub S.H."/>
            <person name="Triplett E.W."/>
        </authorList>
    </citation>
    <scope>NUCLEOTIDE SEQUENCE [LARGE SCALE GENOMIC DNA]</scope>
    <source>
        <strain evidence="1 2">SR1</strain>
    </source>
</reference>
<organism evidence="1 2">
    <name type="scientific">Candidatus Nitrososphaera evergladensis SR1</name>
    <dbReference type="NCBI Taxonomy" id="1459636"/>
    <lineage>
        <taxon>Archaea</taxon>
        <taxon>Nitrososphaerota</taxon>
        <taxon>Nitrososphaeria</taxon>
        <taxon>Nitrososphaerales</taxon>
        <taxon>Nitrososphaeraceae</taxon>
        <taxon>Nitrososphaera</taxon>
    </lineage>
</organism>
<gene>
    <name evidence="1" type="ORF">NTE_01606</name>
</gene>
<evidence type="ECO:0000313" key="1">
    <source>
        <dbReference type="EMBL" id="AIF83669.1"/>
    </source>
</evidence>
<dbReference type="GeneID" id="41597384"/>
<dbReference type="EMBL" id="CP007174">
    <property type="protein sequence ID" value="AIF83669.1"/>
    <property type="molecule type" value="Genomic_DNA"/>
</dbReference>
<dbReference type="AlphaFoldDB" id="A0A075MWM5"/>
<dbReference type="Proteomes" id="UP000028194">
    <property type="component" value="Chromosome"/>
</dbReference>
<dbReference type="KEGG" id="nev:NTE_01606"/>
<name>A0A075MWM5_9ARCH</name>
<accession>A0A075MWM5</accession>